<accession>A0A9W4SIZ0</accession>
<proteinExistence type="predicted"/>
<dbReference type="EMBL" id="CAMKVN010000679">
    <property type="protein sequence ID" value="CAI2170271.1"/>
    <property type="molecule type" value="Genomic_DNA"/>
</dbReference>
<dbReference type="OrthoDB" id="2439485at2759"/>
<dbReference type="AlphaFoldDB" id="A0A9W4SIZ0"/>
<reference evidence="1" key="1">
    <citation type="submission" date="2022-08" db="EMBL/GenBank/DDBJ databases">
        <authorList>
            <person name="Kallberg Y."/>
            <person name="Tangrot J."/>
            <person name="Rosling A."/>
        </authorList>
    </citation>
    <scope>NUCLEOTIDE SEQUENCE</scope>
    <source>
        <strain evidence="1">Wild A</strain>
    </source>
</reference>
<dbReference type="Proteomes" id="UP001153678">
    <property type="component" value="Unassembled WGS sequence"/>
</dbReference>
<evidence type="ECO:0000313" key="1">
    <source>
        <dbReference type="EMBL" id="CAI2170271.1"/>
    </source>
</evidence>
<sequence length="95" mass="10809">MDFGYAIDLESLDLESEMKLTKKSKKCPFPSIRSWTTNGEISPDQKSKFYYADPAETNAQLMVRILEGEFVALLGPRASENTTSLFLHSFAKRRN</sequence>
<organism evidence="1 2">
    <name type="scientific">Funneliformis geosporum</name>
    <dbReference type="NCBI Taxonomy" id="1117311"/>
    <lineage>
        <taxon>Eukaryota</taxon>
        <taxon>Fungi</taxon>
        <taxon>Fungi incertae sedis</taxon>
        <taxon>Mucoromycota</taxon>
        <taxon>Glomeromycotina</taxon>
        <taxon>Glomeromycetes</taxon>
        <taxon>Glomerales</taxon>
        <taxon>Glomeraceae</taxon>
        <taxon>Funneliformis</taxon>
    </lineage>
</organism>
<evidence type="ECO:0000313" key="2">
    <source>
        <dbReference type="Proteomes" id="UP001153678"/>
    </source>
</evidence>
<name>A0A9W4SIZ0_9GLOM</name>
<keyword evidence="2" id="KW-1185">Reference proteome</keyword>
<gene>
    <name evidence="1" type="ORF">FWILDA_LOCUS4497</name>
</gene>
<comment type="caution">
    <text evidence="1">The sequence shown here is derived from an EMBL/GenBank/DDBJ whole genome shotgun (WGS) entry which is preliminary data.</text>
</comment>
<protein>
    <submittedName>
        <fullName evidence="1">18300_t:CDS:1</fullName>
    </submittedName>
</protein>